<organism evidence="2 3">
    <name type="scientific">Rhodococcus koreensis</name>
    <dbReference type="NCBI Taxonomy" id="99653"/>
    <lineage>
        <taxon>Bacteria</taxon>
        <taxon>Bacillati</taxon>
        <taxon>Actinomycetota</taxon>
        <taxon>Actinomycetes</taxon>
        <taxon>Mycobacteriales</taxon>
        <taxon>Nocardiaceae</taxon>
        <taxon>Rhodococcus</taxon>
    </lineage>
</organism>
<name>A0A1H4NNP0_9NOCA</name>
<accession>A0A1H4NNP0</accession>
<proteinExistence type="predicted"/>
<sequence>MTDADNEDTKKKFREALERKNHQAGLSADHKDAHSKVHEAHGPADHKREFRRKTG</sequence>
<evidence type="ECO:0000256" key="1">
    <source>
        <dbReference type="SAM" id="MobiDB-lite"/>
    </source>
</evidence>
<dbReference type="InterPro" id="IPR035172">
    <property type="entry name" value="DUF5302"/>
</dbReference>
<evidence type="ECO:0008006" key="4">
    <source>
        <dbReference type="Google" id="ProtNLM"/>
    </source>
</evidence>
<dbReference type="Pfam" id="PF17227">
    <property type="entry name" value="DUF5302"/>
    <property type="match status" value="1"/>
</dbReference>
<feature type="compositionally biased region" description="Basic and acidic residues" evidence="1">
    <location>
        <begin position="7"/>
        <end position="21"/>
    </location>
</feature>
<dbReference type="EMBL" id="FNSV01000005">
    <property type="protein sequence ID" value="SEB96734.1"/>
    <property type="molecule type" value="Genomic_DNA"/>
</dbReference>
<dbReference type="Proteomes" id="UP000183561">
    <property type="component" value="Unassembled WGS sequence"/>
</dbReference>
<gene>
    <name evidence="2" type="ORF">SAMN04490239_2368</name>
</gene>
<evidence type="ECO:0000313" key="2">
    <source>
        <dbReference type="EMBL" id="SEB96734.1"/>
    </source>
</evidence>
<protein>
    <recommendedName>
        <fullName evidence="4">DUF5302 domain-containing protein</fullName>
    </recommendedName>
</protein>
<evidence type="ECO:0000313" key="3">
    <source>
        <dbReference type="Proteomes" id="UP000183561"/>
    </source>
</evidence>
<keyword evidence="3" id="KW-1185">Reference proteome</keyword>
<reference evidence="3" key="1">
    <citation type="submission" date="2016-10" db="EMBL/GenBank/DDBJ databases">
        <authorList>
            <person name="Varghese N."/>
            <person name="Submissions S."/>
        </authorList>
    </citation>
    <scope>NUCLEOTIDE SEQUENCE [LARGE SCALE GENOMIC DNA]</scope>
    <source>
        <strain evidence="3">DSM 44498</strain>
    </source>
</reference>
<dbReference type="AlphaFoldDB" id="A0A1H4NNP0"/>
<dbReference type="RefSeq" id="WP_015890240.1">
    <property type="nucleotide sequence ID" value="NZ_CP070609.1"/>
</dbReference>
<feature type="compositionally biased region" description="Basic and acidic residues" evidence="1">
    <location>
        <begin position="28"/>
        <end position="48"/>
    </location>
</feature>
<feature type="region of interest" description="Disordered" evidence="1">
    <location>
        <begin position="1"/>
        <end position="55"/>
    </location>
</feature>